<keyword evidence="1" id="KW-0732">Signal</keyword>
<gene>
    <name evidence="2" type="ORF">HQN79_01240</name>
</gene>
<proteinExistence type="predicted"/>
<evidence type="ECO:0000313" key="3">
    <source>
        <dbReference type="Proteomes" id="UP000504724"/>
    </source>
</evidence>
<dbReference type="Proteomes" id="UP000504724">
    <property type="component" value="Chromosome"/>
</dbReference>
<feature type="signal peptide" evidence="1">
    <location>
        <begin position="1"/>
        <end position="26"/>
    </location>
</feature>
<sequence>MRKNLPLMFAALAVTTGLNLPSLASASQESGSYNDPYTAGFENYAKENPALAAAIRAYIQDLKQAEQRKPELKETPEELGHGQQ</sequence>
<evidence type="ECO:0000256" key="1">
    <source>
        <dbReference type="SAM" id="SignalP"/>
    </source>
</evidence>
<feature type="chain" id="PRO_5028837167" evidence="1">
    <location>
        <begin position="27"/>
        <end position="84"/>
    </location>
</feature>
<dbReference type="RefSeq" id="WP_173283892.1">
    <property type="nucleotide sequence ID" value="NZ_CP054020.1"/>
</dbReference>
<dbReference type="KEGG" id="txa:HQN79_01240"/>
<dbReference type="EMBL" id="CP054020">
    <property type="protein sequence ID" value="QKI88296.1"/>
    <property type="molecule type" value="Genomic_DNA"/>
</dbReference>
<keyword evidence="3" id="KW-1185">Reference proteome</keyword>
<evidence type="ECO:0000313" key="2">
    <source>
        <dbReference type="EMBL" id="QKI88296.1"/>
    </source>
</evidence>
<dbReference type="AlphaFoldDB" id="A0A7D4P311"/>
<accession>A0A7D4P311</accession>
<reference evidence="2 3" key="1">
    <citation type="submission" date="2020-05" db="EMBL/GenBank/DDBJ databases">
        <title>Thiomicrorhabdus sediminis sp.nov. and Thiomicrorhabdus xiamenensis sp.nov., novel sulfur-oxidizing bacteria isolated from coastal sediment.</title>
        <authorList>
            <person name="Liu X."/>
        </authorList>
    </citation>
    <scope>NUCLEOTIDE SEQUENCE [LARGE SCALE GENOMIC DNA]</scope>
    <source>
        <strain evidence="2 3">G2</strain>
    </source>
</reference>
<protein>
    <submittedName>
        <fullName evidence="2">Uncharacterized protein</fullName>
    </submittedName>
</protein>
<organism evidence="2 3">
    <name type="scientific">Thiomicrorhabdus xiamenensis</name>
    <dbReference type="NCBI Taxonomy" id="2739063"/>
    <lineage>
        <taxon>Bacteria</taxon>
        <taxon>Pseudomonadati</taxon>
        <taxon>Pseudomonadota</taxon>
        <taxon>Gammaproteobacteria</taxon>
        <taxon>Thiotrichales</taxon>
        <taxon>Piscirickettsiaceae</taxon>
        <taxon>Thiomicrorhabdus</taxon>
    </lineage>
</organism>
<name>A0A7D4P311_9GAMM</name>